<reference evidence="1" key="1">
    <citation type="journal article" date="2014" name="Int. J. Syst. Evol. Microbiol.">
        <title>Complete genome sequence of Corynebacterium casei LMG S-19264T (=DSM 44701T), isolated from a smear-ripened cheese.</title>
        <authorList>
            <consortium name="US DOE Joint Genome Institute (JGI-PGF)"/>
            <person name="Walter F."/>
            <person name="Albersmeier A."/>
            <person name="Kalinowski J."/>
            <person name="Ruckert C."/>
        </authorList>
    </citation>
    <scope>NUCLEOTIDE SEQUENCE</scope>
    <source>
        <strain evidence="1">JCM 4815</strain>
    </source>
</reference>
<evidence type="ECO:0000313" key="1">
    <source>
        <dbReference type="EMBL" id="GGY97551.1"/>
    </source>
</evidence>
<proteinExistence type="predicted"/>
<dbReference type="EMBL" id="BMVW01000002">
    <property type="protein sequence ID" value="GGY97551.1"/>
    <property type="molecule type" value="Genomic_DNA"/>
</dbReference>
<comment type="caution">
    <text evidence="1">The sequence shown here is derived from an EMBL/GenBank/DDBJ whole genome shotgun (WGS) entry which is preliminary data.</text>
</comment>
<dbReference type="AlphaFoldDB" id="A0A918PCY8"/>
<sequence>MEGRLKGLQTQEDKLTDAVLAELVSEESARRKQAELKTQKAALLEEQAEIRSKLGEATHEIRPRPDKERLLNARRIYDSAGQADRRELVSRLVREIRVQKGKSSPEKI</sequence>
<reference evidence="1" key="2">
    <citation type="submission" date="2020-09" db="EMBL/GenBank/DDBJ databases">
        <authorList>
            <person name="Sun Q."/>
            <person name="Ohkuma M."/>
        </authorList>
    </citation>
    <scope>NUCLEOTIDE SEQUENCE</scope>
    <source>
        <strain evidence="1">JCM 4815</strain>
    </source>
</reference>
<keyword evidence="2" id="KW-1185">Reference proteome</keyword>
<name>A0A918PCY8_9ACTN</name>
<dbReference type="Proteomes" id="UP000622166">
    <property type="component" value="Unassembled WGS sequence"/>
</dbReference>
<accession>A0A918PCY8</accession>
<gene>
    <name evidence="1" type="ORF">GCM10010365_15000</name>
</gene>
<protein>
    <submittedName>
        <fullName evidence="1">Uncharacterized protein</fullName>
    </submittedName>
</protein>
<organism evidence="1 2">
    <name type="scientific">Streptomyces poonensis</name>
    <dbReference type="NCBI Taxonomy" id="68255"/>
    <lineage>
        <taxon>Bacteria</taxon>
        <taxon>Bacillati</taxon>
        <taxon>Actinomycetota</taxon>
        <taxon>Actinomycetes</taxon>
        <taxon>Kitasatosporales</taxon>
        <taxon>Streptomycetaceae</taxon>
        <taxon>Streptomyces</taxon>
    </lineage>
</organism>
<evidence type="ECO:0000313" key="2">
    <source>
        <dbReference type="Proteomes" id="UP000622166"/>
    </source>
</evidence>